<name>E0UGB3_GLOV7</name>
<dbReference type="EMBL" id="CP002198">
    <property type="protein sequence ID" value="ADN16732.1"/>
    <property type="molecule type" value="Genomic_DNA"/>
</dbReference>
<reference evidence="2" key="1">
    <citation type="journal article" date="2011" name="MBio">
        <title>Novel metabolic attributes of the genus Cyanothece, comprising a group of unicellular nitrogen-fixing Cyanobacteria.</title>
        <authorList>
            <person name="Bandyopadhyay A."/>
            <person name="Elvitigala T."/>
            <person name="Welsh E."/>
            <person name="Stockel J."/>
            <person name="Liberton M."/>
            <person name="Min H."/>
            <person name="Sherman L.A."/>
            <person name="Pakrasi H.B."/>
        </authorList>
    </citation>
    <scope>NUCLEOTIDE SEQUENCE [LARGE SCALE GENOMIC DNA]</scope>
    <source>
        <strain evidence="2">PCC 7822</strain>
    </source>
</reference>
<protein>
    <submittedName>
        <fullName evidence="1">Uncharacterized protein</fullName>
    </submittedName>
</protein>
<dbReference type="Proteomes" id="UP000008206">
    <property type="component" value="Chromosome"/>
</dbReference>
<evidence type="ECO:0000313" key="1">
    <source>
        <dbReference type="EMBL" id="ADN16732.1"/>
    </source>
</evidence>
<organism evidence="1 2">
    <name type="scientific">Gloeothece verrucosa (strain PCC 7822)</name>
    <name type="common">Cyanothece sp. (strain PCC 7822)</name>
    <dbReference type="NCBI Taxonomy" id="497965"/>
    <lineage>
        <taxon>Bacteria</taxon>
        <taxon>Bacillati</taxon>
        <taxon>Cyanobacteriota</taxon>
        <taxon>Cyanophyceae</taxon>
        <taxon>Oscillatoriophycideae</taxon>
        <taxon>Chroococcales</taxon>
        <taxon>Aphanothecaceae</taxon>
        <taxon>Gloeothece</taxon>
        <taxon>Gloeothece verrucosa</taxon>
    </lineage>
</organism>
<evidence type="ECO:0000313" key="2">
    <source>
        <dbReference type="Proteomes" id="UP000008206"/>
    </source>
</evidence>
<dbReference type="AlphaFoldDB" id="E0UGB3"/>
<dbReference type="KEGG" id="cyj:Cyan7822_4841"/>
<proteinExistence type="predicted"/>
<sequence>MINFSFGQSPPSDESGQIEGCLLIIDYHKLLSIISYEENLVLNFILLSLHGIAFFGEN</sequence>
<accession>E0UGB3</accession>
<gene>
    <name evidence="1" type="ordered locus">Cyan7822_4841</name>
</gene>
<dbReference type="HOGENOM" id="CLU_2971851_0_0_3"/>
<keyword evidence="2" id="KW-1185">Reference proteome</keyword>